<sequence>MAETTVVQVRDVPAEAVETLKARAARKGQSLTAYLRELIVEEASLPELDEVMARLAEDEPINYTAEDLREFRADGHR</sequence>
<evidence type="ECO:0000259" key="1">
    <source>
        <dbReference type="Pfam" id="PF22513"/>
    </source>
</evidence>
<protein>
    <submittedName>
        <fullName evidence="2">Plasmid stability protein</fullName>
    </submittedName>
</protein>
<evidence type="ECO:0000313" key="3">
    <source>
        <dbReference type="Proteomes" id="UP000572635"/>
    </source>
</evidence>
<comment type="caution">
    <text evidence="2">The sequence shown here is derived from an EMBL/GenBank/DDBJ whole genome shotgun (WGS) entry which is preliminary data.</text>
</comment>
<dbReference type="RefSeq" id="WP_184393838.1">
    <property type="nucleotide sequence ID" value="NZ_BAAAJD010000114.1"/>
</dbReference>
<name>A0A7W8QNZ0_9ACTN</name>
<gene>
    <name evidence="2" type="ORF">HDA36_003858</name>
</gene>
<dbReference type="Pfam" id="PF22513">
    <property type="entry name" value="FitA-like_RHH"/>
    <property type="match status" value="1"/>
</dbReference>
<feature type="domain" description="Antitoxin FitA-like ribbon-helix-helix" evidence="1">
    <location>
        <begin position="7"/>
        <end position="41"/>
    </location>
</feature>
<dbReference type="EMBL" id="JACHDB010000001">
    <property type="protein sequence ID" value="MBB5433774.1"/>
    <property type="molecule type" value="Genomic_DNA"/>
</dbReference>
<dbReference type="InterPro" id="IPR053853">
    <property type="entry name" value="FitA-like_RHH"/>
</dbReference>
<dbReference type="GO" id="GO:0006355">
    <property type="term" value="P:regulation of DNA-templated transcription"/>
    <property type="evidence" value="ECO:0007669"/>
    <property type="project" value="InterPro"/>
</dbReference>
<organism evidence="2 3">
    <name type="scientific">Nocardiopsis composta</name>
    <dbReference type="NCBI Taxonomy" id="157465"/>
    <lineage>
        <taxon>Bacteria</taxon>
        <taxon>Bacillati</taxon>
        <taxon>Actinomycetota</taxon>
        <taxon>Actinomycetes</taxon>
        <taxon>Streptosporangiales</taxon>
        <taxon>Nocardiopsidaceae</taxon>
        <taxon>Nocardiopsis</taxon>
    </lineage>
</organism>
<proteinExistence type="predicted"/>
<evidence type="ECO:0000313" key="2">
    <source>
        <dbReference type="EMBL" id="MBB5433774.1"/>
    </source>
</evidence>
<dbReference type="AlphaFoldDB" id="A0A7W8QNZ0"/>
<dbReference type="Proteomes" id="UP000572635">
    <property type="component" value="Unassembled WGS sequence"/>
</dbReference>
<reference evidence="2 3" key="1">
    <citation type="submission" date="2020-08" db="EMBL/GenBank/DDBJ databases">
        <title>Sequencing the genomes of 1000 actinobacteria strains.</title>
        <authorList>
            <person name="Klenk H.-P."/>
        </authorList>
    </citation>
    <scope>NUCLEOTIDE SEQUENCE [LARGE SCALE GENOMIC DNA]</scope>
    <source>
        <strain evidence="2 3">DSM 44551</strain>
    </source>
</reference>
<dbReference type="SUPFAM" id="SSF47598">
    <property type="entry name" value="Ribbon-helix-helix"/>
    <property type="match status" value="1"/>
</dbReference>
<keyword evidence="3" id="KW-1185">Reference proteome</keyword>
<accession>A0A7W8QNZ0</accession>
<dbReference type="InterPro" id="IPR010985">
    <property type="entry name" value="Ribbon_hlx_hlx"/>
</dbReference>